<sequence>MIKGYINIVNKASKGLENIAAIIFFLTAMLIIVNVISRRAFNTPVTGTVDLVLFFTTAVIALSIGYCAVRDGHIAISIFIEKFPKRVQKVIDVIIGSISALFLFLVAWHMVVYAIAMRSSGEVSLTIKWSHFPFVMLLATGFGMLALVVVGKILSLFIKEGEQ</sequence>
<dbReference type="AlphaFoldDB" id="A0A1X9M916"/>
<feature type="transmembrane region" description="Helical" evidence="9">
    <location>
        <begin position="90"/>
        <end position="115"/>
    </location>
</feature>
<keyword evidence="3" id="KW-1003">Cell membrane</keyword>
<feature type="transmembrane region" description="Helical" evidence="9">
    <location>
        <begin position="20"/>
        <end position="37"/>
    </location>
</feature>
<evidence type="ECO:0000256" key="9">
    <source>
        <dbReference type="SAM" id="Phobius"/>
    </source>
</evidence>
<reference evidence="11 12" key="1">
    <citation type="submission" date="2017-04" db="EMBL/GenBank/DDBJ databases">
        <title>Bacillus krulwichiae AM31D Genome sequencing and assembly.</title>
        <authorList>
            <person name="Krulwich T.A."/>
            <person name="Anastor L."/>
            <person name="Ehrlich R."/>
            <person name="Ehrlich G.D."/>
            <person name="Janto B."/>
        </authorList>
    </citation>
    <scope>NUCLEOTIDE SEQUENCE [LARGE SCALE GENOMIC DNA]</scope>
    <source>
        <strain evidence="11 12">AM31D</strain>
    </source>
</reference>
<accession>A0A1X9M916</accession>
<comment type="subcellular location">
    <subcellularLocation>
        <location evidence="1">Cell inner membrane</location>
        <topology evidence="1">Multi-pass membrane protein</topology>
    </subcellularLocation>
</comment>
<evidence type="ECO:0000259" key="10">
    <source>
        <dbReference type="Pfam" id="PF04290"/>
    </source>
</evidence>
<evidence type="ECO:0000256" key="8">
    <source>
        <dbReference type="ARBA" id="ARBA00038436"/>
    </source>
</evidence>
<name>A0A1X9M916_9BACI</name>
<dbReference type="GO" id="GO:0022857">
    <property type="term" value="F:transmembrane transporter activity"/>
    <property type="evidence" value="ECO:0007669"/>
    <property type="project" value="TreeGrafter"/>
</dbReference>
<dbReference type="Pfam" id="PF04290">
    <property type="entry name" value="DctQ"/>
    <property type="match status" value="1"/>
</dbReference>
<organism evidence="11 12">
    <name type="scientific">Halalkalibacter krulwichiae</name>
    <dbReference type="NCBI Taxonomy" id="199441"/>
    <lineage>
        <taxon>Bacteria</taxon>
        <taxon>Bacillati</taxon>
        <taxon>Bacillota</taxon>
        <taxon>Bacilli</taxon>
        <taxon>Bacillales</taxon>
        <taxon>Bacillaceae</taxon>
        <taxon>Halalkalibacter</taxon>
    </lineage>
</organism>
<keyword evidence="2" id="KW-0813">Transport</keyword>
<dbReference type="EMBL" id="CP020814">
    <property type="protein sequence ID" value="ARK29886.1"/>
    <property type="molecule type" value="Genomic_DNA"/>
</dbReference>
<dbReference type="RefSeq" id="WP_066152298.1">
    <property type="nucleotide sequence ID" value="NZ_CP020814.1"/>
</dbReference>
<feature type="domain" description="Tripartite ATP-independent periplasmic transporters DctQ component" evidence="10">
    <location>
        <begin position="28"/>
        <end position="157"/>
    </location>
</feature>
<keyword evidence="12" id="KW-1185">Reference proteome</keyword>
<evidence type="ECO:0000256" key="4">
    <source>
        <dbReference type="ARBA" id="ARBA00022519"/>
    </source>
</evidence>
<evidence type="ECO:0000256" key="2">
    <source>
        <dbReference type="ARBA" id="ARBA00022448"/>
    </source>
</evidence>
<dbReference type="InterPro" id="IPR055348">
    <property type="entry name" value="DctQ"/>
</dbReference>
<evidence type="ECO:0000313" key="11">
    <source>
        <dbReference type="EMBL" id="ARK29886.1"/>
    </source>
</evidence>
<evidence type="ECO:0000313" key="12">
    <source>
        <dbReference type="Proteomes" id="UP000193006"/>
    </source>
</evidence>
<protein>
    <submittedName>
        <fullName evidence="11">Tripartite ATP-independent periplasmic transporters, DctQ component</fullName>
    </submittedName>
</protein>
<dbReference type="KEGG" id="bkw:BkAM31D_08430"/>
<dbReference type="GO" id="GO:0005886">
    <property type="term" value="C:plasma membrane"/>
    <property type="evidence" value="ECO:0007669"/>
    <property type="project" value="UniProtKB-SubCell"/>
</dbReference>
<feature type="transmembrane region" description="Helical" evidence="9">
    <location>
        <begin position="49"/>
        <end position="69"/>
    </location>
</feature>
<feature type="transmembrane region" description="Helical" evidence="9">
    <location>
        <begin position="135"/>
        <end position="158"/>
    </location>
</feature>
<dbReference type="PANTHER" id="PTHR35011">
    <property type="entry name" value="2,3-DIKETO-L-GULONATE TRAP TRANSPORTER SMALL PERMEASE PROTEIN YIAM"/>
    <property type="match status" value="1"/>
</dbReference>
<keyword evidence="5 9" id="KW-0812">Transmembrane</keyword>
<dbReference type="PANTHER" id="PTHR35011:SF10">
    <property type="entry name" value="TRAP TRANSPORTER SMALL PERMEASE PROTEIN"/>
    <property type="match status" value="1"/>
</dbReference>
<keyword evidence="7 9" id="KW-0472">Membrane</keyword>
<gene>
    <name evidence="11" type="ORF">BkAM31D_08430</name>
</gene>
<keyword evidence="4" id="KW-0997">Cell inner membrane</keyword>
<keyword evidence="6 9" id="KW-1133">Transmembrane helix</keyword>
<evidence type="ECO:0000256" key="7">
    <source>
        <dbReference type="ARBA" id="ARBA00023136"/>
    </source>
</evidence>
<dbReference type="Proteomes" id="UP000193006">
    <property type="component" value="Chromosome"/>
</dbReference>
<evidence type="ECO:0000256" key="1">
    <source>
        <dbReference type="ARBA" id="ARBA00004429"/>
    </source>
</evidence>
<proteinExistence type="inferred from homology"/>
<dbReference type="STRING" id="199441.BkAM31D_08430"/>
<comment type="similarity">
    <text evidence="8">Belongs to the TRAP transporter small permease family.</text>
</comment>
<dbReference type="GO" id="GO:0015740">
    <property type="term" value="P:C4-dicarboxylate transport"/>
    <property type="evidence" value="ECO:0007669"/>
    <property type="project" value="TreeGrafter"/>
</dbReference>
<evidence type="ECO:0000256" key="5">
    <source>
        <dbReference type="ARBA" id="ARBA00022692"/>
    </source>
</evidence>
<evidence type="ECO:0000256" key="3">
    <source>
        <dbReference type="ARBA" id="ARBA00022475"/>
    </source>
</evidence>
<dbReference type="InterPro" id="IPR007387">
    <property type="entry name" value="TRAP_DctQ"/>
</dbReference>
<evidence type="ECO:0000256" key="6">
    <source>
        <dbReference type="ARBA" id="ARBA00022989"/>
    </source>
</evidence>